<dbReference type="PROSITE" id="PS52035">
    <property type="entry name" value="PEPTIDASE_M14"/>
    <property type="match status" value="1"/>
</dbReference>
<dbReference type="SUPFAM" id="SSF49464">
    <property type="entry name" value="Carboxypeptidase regulatory domain-like"/>
    <property type="match status" value="1"/>
</dbReference>
<dbReference type="PROSITE" id="PS00133">
    <property type="entry name" value="CARBOXYPEPT_ZN_2"/>
    <property type="match status" value="1"/>
</dbReference>
<dbReference type="Pfam" id="PF00246">
    <property type="entry name" value="Peptidase_M14"/>
    <property type="match status" value="1"/>
</dbReference>
<keyword evidence="4" id="KW-0479">Metal-binding</keyword>
<accession>A0A0P5PPG6</accession>
<keyword evidence="5" id="KW-0378">Hydrolase</keyword>
<dbReference type="InterPro" id="IPR057247">
    <property type="entry name" value="CARBOXYPEPT_ZN_2"/>
</dbReference>
<dbReference type="EMBL" id="GDIQ01090695">
    <property type="protein sequence ID" value="JAN04042.1"/>
    <property type="molecule type" value="Transcribed_RNA"/>
</dbReference>
<dbReference type="GO" id="GO:0004181">
    <property type="term" value="F:metallocarboxypeptidase activity"/>
    <property type="evidence" value="ECO:0007669"/>
    <property type="project" value="InterPro"/>
</dbReference>
<dbReference type="GO" id="GO:0016485">
    <property type="term" value="P:protein processing"/>
    <property type="evidence" value="ECO:0007669"/>
    <property type="project" value="TreeGrafter"/>
</dbReference>
<dbReference type="OrthoDB" id="10249045at2759"/>
<dbReference type="InterPro" id="IPR050753">
    <property type="entry name" value="Peptidase_M14_domain"/>
</dbReference>
<dbReference type="SMART" id="SM00631">
    <property type="entry name" value="Zn_pept"/>
    <property type="match status" value="1"/>
</dbReference>
<dbReference type="GO" id="GO:0006518">
    <property type="term" value="P:peptide metabolic process"/>
    <property type="evidence" value="ECO:0007669"/>
    <property type="project" value="TreeGrafter"/>
</dbReference>
<feature type="domain" description="Peptidase M14" evidence="9">
    <location>
        <begin position="148"/>
        <end position="441"/>
    </location>
</feature>
<dbReference type="InterPro" id="IPR008969">
    <property type="entry name" value="CarboxyPept-like_regulatory"/>
</dbReference>
<dbReference type="FunFam" id="2.60.40.1120:FF:000015">
    <property type="entry name" value="carboxypeptidase D isoform X4"/>
    <property type="match status" value="1"/>
</dbReference>
<reference evidence="10" key="1">
    <citation type="submission" date="2015-10" db="EMBL/GenBank/DDBJ databases">
        <title>EvidentialGene: Evidence-directed Construction of Complete mRNA Transcriptomes without Genomes.</title>
        <authorList>
            <person name="Gilbert D.G."/>
        </authorList>
    </citation>
    <scope>NUCLEOTIDE SEQUENCE</scope>
</reference>
<organism evidence="10">
    <name type="scientific">Daphnia magna</name>
    <dbReference type="NCBI Taxonomy" id="35525"/>
    <lineage>
        <taxon>Eukaryota</taxon>
        <taxon>Metazoa</taxon>
        <taxon>Ecdysozoa</taxon>
        <taxon>Arthropoda</taxon>
        <taxon>Crustacea</taxon>
        <taxon>Branchiopoda</taxon>
        <taxon>Diplostraca</taxon>
        <taxon>Cladocera</taxon>
        <taxon>Anomopoda</taxon>
        <taxon>Daphniidae</taxon>
        <taxon>Daphnia</taxon>
    </lineage>
</organism>
<evidence type="ECO:0000256" key="1">
    <source>
        <dbReference type="ARBA" id="ARBA00001947"/>
    </source>
</evidence>
<evidence type="ECO:0000313" key="10">
    <source>
        <dbReference type="EMBL" id="JAN04042.1"/>
    </source>
</evidence>
<dbReference type="Gene3D" id="2.60.40.1120">
    <property type="entry name" value="Carboxypeptidase-like, regulatory domain"/>
    <property type="match status" value="1"/>
</dbReference>
<dbReference type="CDD" id="cd03858">
    <property type="entry name" value="M14_CP_N-E_like"/>
    <property type="match status" value="1"/>
</dbReference>
<dbReference type="Gene3D" id="3.40.630.10">
    <property type="entry name" value="Zn peptidases"/>
    <property type="match status" value="1"/>
</dbReference>
<name>A0A0P5PPG6_9CRUS</name>
<evidence type="ECO:0000256" key="6">
    <source>
        <dbReference type="ARBA" id="ARBA00022833"/>
    </source>
</evidence>
<dbReference type="AlphaFoldDB" id="A0A0P5PPG6"/>
<keyword evidence="6" id="KW-0862">Zinc</keyword>
<dbReference type="PRINTS" id="PR00765">
    <property type="entry name" value="CRBOXYPTASEA"/>
</dbReference>
<evidence type="ECO:0000256" key="3">
    <source>
        <dbReference type="ARBA" id="ARBA00022645"/>
    </source>
</evidence>
<feature type="active site" description="Proton donor/acceptor" evidence="8">
    <location>
        <position position="411"/>
    </location>
</feature>
<keyword evidence="3 10" id="KW-0645">Protease</keyword>
<dbReference type="PANTHER" id="PTHR11532:SF84">
    <property type="entry name" value="CARBOXYPEPTIDASE M"/>
    <property type="match status" value="1"/>
</dbReference>
<keyword evidence="7" id="KW-0325">Glycoprotein</keyword>
<evidence type="ECO:0000256" key="8">
    <source>
        <dbReference type="PROSITE-ProRule" id="PRU01379"/>
    </source>
</evidence>
<keyword evidence="3 10" id="KW-0121">Carboxypeptidase</keyword>
<evidence type="ECO:0000256" key="2">
    <source>
        <dbReference type="ARBA" id="ARBA00005988"/>
    </source>
</evidence>
<dbReference type="Pfam" id="PF13620">
    <property type="entry name" value="CarboxypepD_reg"/>
    <property type="match status" value="1"/>
</dbReference>
<dbReference type="GO" id="GO:0008270">
    <property type="term" value="F:zinc ion binding"/>
    <property type="evidence" value="ECO:0007669"/>
    <property type="project" value="InterPro"/>
</dbReference>
<dbReference type="InterPro" id="IPR057246">
    <property type="entry name" value="CARBOXYPEPT_ZN_1"/>
</dbReference>
<evidence type="ECO:0000256" key="7">
    <source>
        <dbReference type="ARBA" id="ARBA00023180"/>
    </source>
</evidence>
<dbReference type="GO" id="GO:0005615">
    <property type="term" value="C:extracellular space"/>
    <property type="evidence" value="ECO:0007669"/>
    <property type="project" value="TreeGrafter"/>
</dbReference>
<dbReference type="PANTHER" id="PTHR11532">
    <property type="entry name" value="PROTEASE M14 CARBOXYPEPTIDASE"/>
    <property type="match status" value="1"/>
</dbReference>
<comment type="similarity">
    <text evidence="2 8">Belongs to the peptidase M14 family.</text>
</comment>
<evidence type="ECO:0000256" key="4">
    <source>
        <dbReference type="ARBA" id="ARBA00022723"/>
    </source>
</evidence>
<dbReference type="FunFam" id="3.40.630.10:FF:000048">
    <property type="entry name" value="carboxypeptidase D isoform X1"/>
    <property type="match status" value="1"/>
</dbReference>
<dbReference type="CDD" id="cd11308">
    <property type="entry name" value="Peptidase_M14NE-CP-C_like"/>
    <property type="match status" value="1"/>
</dbReference>
<evidence type="ECO:0000256" key="5">
    <source>
        <dbReference type="ARBA" id="ARBA00022801"/>
    </source>
</evidence>
<proteinExistence type="inferred from homology"/>
<dbReference type="InterPro" id="IPR000834">
    <property type="entry name" value="Peptidase_M14"/>
</dbReference>
<dbReference type="PROSITE" id="PS00132">
    <property type="entry name" value="CARBOXYPEPT_ZN_1"/>
    <property type="match status" value="1"/>
</dbReference>
<sequence>MKTAVWYTSTFLVIFIYLYCYLVQFIRGAEIRPQLHLHQPLLRNRLGGAQPSSHMASLPPVIVGAPSHHLGWPSAGSSAGNQHPSLQRHLPPLPPPPPASVFSDYLTPGNMAVSSSISVSSSVSSAPVHPSVTAAPLTPATPKPLDFGYHNYDNMTAWLKHFSASNPDLTALYSIGKSVQGRELWVMVVSSSPFQHMKGKPDVKYVANIHGNEAVSREMALHLIEHLVKNYREDAYIRWLLDQTRIHILPSLNPDGFEVAREGTCTGGQGRYNARGFDLNRNFPDYFKQNTKRVQPETEAYKEWIAKIQFTLSAGLHAGALVASYPFDNTPNSVYQAFASTPSQTPDDDVFHHLATLYARNHATMYQGVACKPGSPSFPNGTTNGAAWYPLTGGAQDYSYVWTGTMEITVEMACCKYPPASELPVHWSEHRQALIRFVGEAHRGVRGFVTDGNGRPLENVAMKIKGRDAPFQTTKHGEYWRILLPGYYRIEAYKEGYEPVEDDFSVTDHHATQVNLTLFKQVDSKNGFGTLDDVSNYYSLSASDEQPNKRHPSISNKQVWVVNRLVTQKPLLCCVVTLISYFLSLVNSYVH</sequence>
<dbReference type="SUPFAM" id="SSF53187">
    <property type="entry name" value="Zn-dependent exopeptidases"/>
    <property type="match status" value="1"/>
</dbReference>
<protein>
    <submittedName>
        <fullName evidence="10">Carboxypeptidase M</fullName>
    </submittedName>
</protein>
<evidence type="ECO:0000259" key="9">
    <source>
        <dbReference type="PROSITE" id="PS52035"/>
    </source>
</evidence>
<comment type="cofactor">
    <cofactor evidence="1">
        <name>Zn(2+)</name>
        <dbReference type="ChEBI" id="CHEBI:29105"/>
    </cofactor>
</comment>